<organism evidence="1 2">
    <name type="scientific">Flavobacterium azizsancarii</name>
    <dbReference type="NCBI Taxonomy" id="2961580"/>
    <lineage>
        <taxon>Bacteria</taxon>
        <taxon>Pseudomonadati</taxon>
        <taxon>Bacteroidota</taxon>
        <taxon>Flavobacteriia</taxon>
        <taxon>Flavobacteriales</taxon>
        <taxon>Flavobacteriaceae</taxon>
        <taxon>Flavobacterium</taxon>
    </lineage>
</organism>
<reference evidence="1 2" key="1">
    <citation type="journal article" date="2023" name="Chemosphere">
        <title>Whole genome analysis of Flavobacterium aziz-sancarii sp. nov., isolated from Ardley Island (Antarctica), revealed a rich resistome and bioremediation potential.</title>
        <authorList>
            <person name="Otur C."/>
            <person name="Okay S."/>
            <person name="Kurt-Kizildogan A."/>
        </authorList>
    </citation>
    <scope>NUCLEOTIDE SEQUENCE [LARGE SCALE GENOMIC DNA]</scope>
    <source>
        <strain evidence="1 2">AC</strain>
    </source>
</reference>
<sequence>MKTANSTQYTQQVFLSEDSPMYMETFERNHIEQVYQSTKEQLLCWGEEPKYLNSEFSNTFERKDQGESGRVFQI</sequence>
<comment type="caution">
    <text evidence="1">The sequence shown here is derived from an EMBL/GenBank/DDBJ whole genome shotgun (WGS) entry which is preliminary data.</text>
</comment>
<gene>
    <name evidence="1" type="ORF">NJT12_10005</name>
</gene>
<evidence type="ECO:0000313" key="2">
    <source>
        <dbReference type="Proteomes" id="UP001212170"/>
    </source>
</evidence>
<evidence type="ECO:0000313" key="1">
    <source>
        <dbReference type="EMBL" id="MDA6069949.1"/>
    </source>
</evidence>
<dbReference type="EMBL" id="JAMZNK010000012">
    <property type="protein sequence ID" value="MDA6069949.1"/>
    <property type="molecule type" value="Genomic_DNA"/>
</dbReference>
<keyword evidence="2" id="KW-1185">Reference proteome</keyword>
<accession>A0ABT4WBJ0</accession>
<proteinExistence type="predicted"/>
<dbReference type="RefSeq" id="WP_271335760.1">
    <property type="nucleotide sequence ID" value="NZ_JAMZNK010000012.1"/>
</dbReference>
<dbReference type="Proteomes" id="UP001212170">
    <property type="component" value="Unassembled WGS sequence"/>
</dbReference>
<name>A0ABT4WBJ0_9FLAO</name>
<protein>
    <submittedName>
        <fullName evidence="1">Uncharacterized protein</fullName>
    </submittedName>
</protein>